<feature type="transmembrane region" description="Helical" evidence="1">
    <location>
        <begin position="71"/>
        <end position="95"/>
    </location>
</feature>
<dbReference type="InterPro" id="IPR008756">
    <property type="entry name" value="Peptidase_M56"/>
</dbReference>
<feature type="transmembrane region" description="Helical" evidence="1">
    <location>
        <begin position="7"/>
        <end position="32"/>
    </location>
</feature>
<evidence type="ECO:0000313" key="3">
    <source>
        <dbReference type="EMBL" id="HIS32076.1"/>
    </source>
</evidence>
<keyword evidence="1" id="KW-0472">Membrane</keyword>
<dbReference type="PANTHER" id="PTHR34978">
    <property type="entry name" value="POSSIBLE SENSOR-TRANSDUCER PROTEIN BLAR"/>
    <property type="match status" value="1"/>
</dbReference>
<dbReference type="Gene3D" id="3.30.2010.10">
    <property type="entry name" value="Metalloproteases ('zincins'), catalytic domain"/>
    <property type="match status" value="1"/>
</dbReference>
<protein>
    <submittedName>
        <fullName evidence="3">M56 family metallopeptidase</fullName>
    </submittedName>
</protein>
<proteinExistence type="predicted"/>
<evidence type="ECO:0000313" key="4">
    <source>
        <dbReference type="Proteomes" id="UP000823935"/>
    </source>
</evidence>
<accession>A0A9D1EUU8</accession>
<feature type="transmembrane region" description="Helical" evidence="1">
    <location>
        <begin position="38"/>
        <end position="59"/>
    </location>
</feature>
<feature type="transmembrane region" description="Helical" evidence="1">
    <location>
        <begin position="181"/>
        <end position="202"/>
    </location>
</feature>
<dbReference type="InterPro" id="IPR052173">
    <property type="entry name" value="Beta-lactam_resp_regulator"/>
</dbReference>
<evidence type="ECO:0000259" key="2">
    <source>
        <dbReference type="Pfam" id="PF05569"/>
    </source>
</evidence>
<gene>
    <name evidence="3" type="ORF">IAB44_11100</name>
</gene>
<evidence type="ECO:0000256" key="1">
    <source>
        <dbReference type="SAM" id="Phobius"/>
    </source>
</evidence>
<feature type="domain" description="Peptidase M56" evidence="2">
    <location>
        <begin position="75"/>
        <end position="265"/>
    </location>
</feature>
<dbReference type="AlphaFoldDB" id="A0A9D1EUU8"/>
<organism evidence="3 4">
    <name type="scientific">Candidatus Limivivens intestinipullorum</name>
    <dbReference type="NCBI Taxonomy" id="2840858"/>
    <lineage>
        <taxon>Bacteria</taxon>
        <taxon>Bacillati</taxon>
        <taxon>Bacillota</taxon>
        <taxon>Clostridia</taxon>
        <taxon>Lachnospirales</taxon>
        <taxon>Lachnospiraceae</taxon>
        <taxon>Lachnospiraceae incertae sedis</taxon>
        <taxon>Candidatus Limivivens</taxon>
    </lineage>
</organism>
<keyword evidence="1" id="KW-1133">Transmembrane helix</keyword>
<keyword evidence="1" id="KW-0812">Transmembrane</keyword>
<dbReference type="Proteomes" id="UP000823935">
    <property type="component" value="Unassembled WGS sequence"/>
</dbReference>
<dbReference type="Pfam" id="PF05569">
    <property type="entry name" value="Peptidase_M56"/>
    <property type="match status" value="1"/>
</dbReference>
<dbReference type="EMBL" id="DVIQ01000069">
    <property type="protein sequence ID" value="HIS32076.1"/>
    <property type="molecule type" value="Genomic_DNA"/>
</dbReference>
<name>A0A9D1EUU8_9FIRM</name>
<sequence length="327" mass="36009">MQILGNLFYALLYVSFIGGMFTVLSLFAGHVLGLAVPLWFSAGCMVFYAVPFLSADVVLLPPERQLWGEGFWIALGIWLCGCLVCLAGSAVRLWLAGRAVRACLPCRDKRLNDLADLCADMLGFQKRPPLLWGTLDDPVCVAGAVRPAILLRKPVAERLTDQELLAVFAHELTHIKRRHLLLTRVCFLVCAANWFNPLVWLAKKEVSLRCETDCDEQTLAALGGKISKKEYASAVLRLLELSAHLPGKSGAGMGAARFFLTKQRIRQMLAGTSKGKRAAAGALLAGLLLLTVWFSMWFGRQHFYPYPAYKSGAEYSGAVYPGLRVFV</sequence>
<feature type="transmembrane region" description="Helical" evidence="1">
    <location>
        <begin position="278"/>
        <end position="298"/>
    </location>
</feature>
<reference evidence="3" key="1">
    <citation type="submission" date="2020-10" db="EMBL/GenBank/DDBJ databases">
        <authorList>
            <person name="Gilroy R."/>
        </authorList>
    </citation>
    <scope>NUCLEOTIDE SEQUENCE</scope>
    <source>
        <strain evidence="3">CHK190-19873</strain>
    </source>
</reference>
<dbReference type="CDD" id="cd07341">
    <property type="entry name" value="M56_BlaR1_MecR1_like"/>
    <property type="match status" value="1"/>
</dbReference>
<comment type="caution">
    <text evidence="3">The sequence shown here is derived from an EMBL/GenBank/DDBJ whole genome shotgun (WGS) entry which is preliminary data.</text>
</comment>
<reference evidence="3" key="2">
    <citation type="journal article" date="2021" name="PeerJ">
        <title>Extensive microbial diversity within the chicken gut microbiome revealed by metagenomics and culture.</title>
        <authorList>
            <person name="Gilroy R."/>
            <person name="Ravi A."/>
            <person name="Getino M."/>
            <person name="Pursley I."/>
            <person name="Horton D.L."/>
            <person name="Alikhan N.F."/>
            <person name="Baker D."/>
            <person name="Gharbi K."/>
            <person name="Hall N."/>
            <person name="Watson M."/>
            <person name="Adriaenssens E.M."/>
            <person name="Foster-Nyarko E."/>
            <person name="Jarju S."/>
            <person name="Secka A."/>
            <person name="Antonio M."/>
            <person name="Oren A."/>
            <person name="Chaudhuri R.R."/>
            <person name="La Ragione R."/>
            <person name="Hildebrand F."/>
            <person name="Pallen M.J."/>
        </authorList>
    </citation>
    <scope>NUCLEOTIDE SEQUENCE</scope>
    <source>
        <strain evidence="3">CHK190-19873</strain>
    </source>
</reference>
<dbReference type="PANTHER" id="PTHR34978:SF3">
    <property type="entry name" value="SLR0241 PROTEIN"/>
    <property type="match status" value="1"/>
</dbReference>